<keyword evidence="2" id="KW-1185">Reference proteome</keyword>
<accession>A0A1H1GS85</accession>
<reference evidence="2" key="1">
    <citation type="submission" date="2016-10" db="EMBL/GenBank/DDBJ databases">
        <authorList>
            <person name="Varghese N."/>
            <person name="Submissions S."/>
        </authorList>
    </citation>
    <scope>NUCLEOTIDE SEQUENCE [LARGE SCALE GENOMIC DNA]</scope>
    <source>
        <strain evidence="2">DSM 24767</strain>
    </source>
</reference>
<dbReference type="Proteomes" id="UP000198848">
    <property type="component" value="Unassembled WGS sequence"/>
</dbReference>
<sequence>MGLQRRTFLMTSGVMVSGSLGGCVAGLSEPDLTIVDLTATEVRVVSGSEEDDSFSVTAQNTGVAGDIEITLYWQMTENADPEDIGSVQSIGWQREQQKVLYFDADERREVEFTATPPAAAVGYYFELHSRTAGAKIRNDGGAGEARVAMEYEHPAGLPDREETTVFFQEDEVKEVTFDVRMAEDSEYEVIAEPAE</sequence>
<evidence type="ECO:0000313" key="1">
    <source>
        <dbReference type="EMBL" id="SDR15716.1"/>
    </source>
</evidence>
<dbReference type="AlphaFoldDB" id="A0A1H1GS85"/>
<dbReference type="RefSeq" id="WP_139169284.1">
    <property type="nucleotide sequence ID" value="NZ_FNLC01000002.1"/>
</dbReference>
<dbReference type="PROSITE" id="PS51257">
    <property type="entry name" value="PROKAR_LIPOPROTEIN"/>
    <property type="match status" value="1"/>
</dbReference>
<organism evidence="1 2">
    <name type="scientific">Natronobacterium texcoconense</name>
    <dbReference type="NCBI Taxonomy" id="1095778"/>
    <lineage>
        <taxon>Archaea</taxon>
        <taxon>Methanobacteriati</taxon>
        <taxon>Methanobacteriota</taxon>
        <taxon>Stenosarchaea group</taxon>
        <taxon>Halobacteria</taxon>
        <taxon>Halobacteriales</taxon>
        <taxon>Natrialbaceae</taxon>
        <taxon>Natronobacterium</taxon>
    </lineage>
</organism>
<proteinExistence type="predicted"/>
<dbReference type="EMBL" id="FNLC01000002">
    <property type="protein sequence ID" value="SDR15716.1"/>
    <property type="molecule type" value="Genomic_DNA"/>
</dbReference>
<evidence type="ECO:0000313" key="2">
    <source>
        <dbReference type="Proteomes" id="UP000198848"/>
    </source>
</evidence>
<gene>
    <name evidence="1" type="ORF">SAMN04489842_2562</name>
</gene>
<dbReference type="OrthoDB" id="350543at2157"/>
<protein>
    <submittedName>
        <fullName evidence="1">Uncharacterized protein</fullName>
    </submittedName>
</protein>
<name>A0A1H1GS85_NATTX</name>